<feature type="transmembrane region" description="Helical" evidence="1">
    <location>
        <begin position="47"/>
        <end position="63"/>
    </location>
</feature>
<keyword evidence="1" id="KW-1133">Transmembrane helix</keyword>
<sequence length="121" mass="14603">MLCLDLCFTSKFFMSINWQRQRQRYSIANDNHLKASYSMSIRAFQKIQFLLLIFFVFLTLFHLDDSFDNCIVQQHHTTFIHYFVSTFVLSITVYLLFMAATFVPGRYRLFDNVFNQFYQCL</sequence>
<evidence type="ECO:0000313" key="2">
    <source>
        <dbReference type="EMBL" id="KAJ6642926.1"/>
    </source>
</evidence>
<keyword evidence="1" id="KW-0472">Membrane</keyword>
<name>A0A9Q0N4G9_9DIPT</name>
<evidence type="ECO:0000313" key="3">
    <source>
        <dbReference type="Proteomes" id="UP001151699"/>
    </source>
</evidence>
<dbReference type="EMBL" id="WJQU01000002">
    <property type="protein sequence ID" value="KAJ6642926.1"/>
    <property type="molecule type" value="Genomic_DNA"/>
</dbReference>
<feature type="transmembrane region" description="Helical" evidence="1">
    <location>
        <begin position="79"/>
        <end position="103"/>
    </location>
</feature>
<evidence type="ECO:0008006" key="4">
    <source>
        <dbReference type="Google" id="ProtNLM"/>
    </source>
</evidence>
<comment type="caution">
    <text evidence="2">The sequence shown here is derived from an EMBL/GenBank/DDBJ whole genome shotgun (WGS) entry which is preliminary data.</text>
</comment>
<proteinExistence type="predicted"/>
<evidence type="ECO:0000256" key="1">
    <source>
        <dbReference type="SAM" id="Phobius"/>
    </source>
</evidence>
<protein>
    <recommendedName>
        <fullName evidence="4">Transmembrane protein</fullName>
    </recommendedName>
</protein>
<accession>A0A9Q0N4G9</accession>
<organism evidence="2 3">
    <name type="scientific">Pseudolycoriella hygida</name>
    <dbReference type="NCBI Taxonomy" id="35572"/>
    <lineage>
        <taxon>Eukaryota</taxon>
        <taxon>Metazoa</taxon>
        <taxon>Ecdysozoa</taxon>
        <taxon>Arthropoda</taxon>
        <taxon>Hexapoda</taxon>
        <taxon>Insecta</taxon>
        <taxon>Pterygota</taxon>
        <taxon>Neoptera</taxon>
        <taxon>Endopterygota</taxon>
        <taxon>Diptera</taxon>
        <taxon>Nematocera</taxon>
        <taxon>Sciaroidea</taxon>
        <taxon>Sciaridae</taxon>
        <taxon>Pseudolycoriella</taxon>
    </lineage>
</organism>
<keyword evidence="3" id="KW-1185">Reference proteome</keyword>
<dbReference type="AlphaFoldDB" id="A0A9Q0N4G9"/>
<reference evidence="2" key="1">
    <citation type="submission" date="2022-07" db="EMBL/GenBank/DDBJ databases">
        <authorList>
            <person name="Trinca V."/>
            <person name="Uliana J.V.C."/>
            <person name="Torres T.T."/>
            <person name="Ward R.J."/>
            <person name="Monesi N."/>
        </authorList>
    </citation>
    <scope>NUCLEOTIDE SEQUENCE</scope>
    <source>
        <strain evidence="2">HSMRA1968</strain>
        <tissue evidence="2">Whole embryos</tissue>
    </source>
</reference>
<dbReference type="Proteomes" id="UP001151699">
    <property type="component" value="Chromosome B"/>
</dbReference>
<keyword evidence="1" id="KW-0812">Transmembrane</keyword>
<gene>
    <name evidence="2" type="ORF">Bhyg_07882</name>
</gene>